<sequence>MNASLDNQLCFLLYVSSKEIIKDYTARLKQYDLTYTGYITMLALSHEEPMTIKELGSKLFLDSGTLTPLLKRLETHGYVTRARSKEDERNLLVSLTDEGFTLREELGCIGEDVFEKSSLDTEQAKALHAMLSQFVASLDK</sequence>
<feature type="domain" description="HTH marR-type" evidence="6">
    <location>
        <begin position="6"/>
        <end position="136"/>
    </location>
</feature>
<protein>
    <submittedName>
        <fullName evidence="7">MarR family transcriptional regulator</fullName>
    </submittedName>
</protein>
<evidence type="ECO:0000256" key="3">
    <source>
        <dbReference type="ARBA" id="ARBA00023015"/>
    </source>
</evidence>
<keyword evidence="4" id="KW-0238">DNA-binding</keyword>
<dbReference type="InterPro" id="IPR055166">
    <property type="entry name" value="Transc_reg_Sar_Rot_HTH"/>
</dbReference>
<dbReference type="PROSITE" id="PS50995">
    <property type="entry name" value="HTH_MARR_2"/>
    <property type="match status" value="1"/>
</dbReference>
<comment type="subcellular location">
    <subcellularLocation>
        <location evidence="1">Cytoplasm</location>
    </subcellularLocation>
</comment>
<dbReference type="GO" id="GO:0003677">
    <property type="term" value="F:DNA binding"/>
    <property type="evidence" value="ECO:0007669"/>
    <property type="project" value="UniProtKB-KW"/>
</dbReference>
<dbReference type="Gene3D" id="1.10.10.10">
    <property type="entry name" value="Winged helix-like DNA-binding domain superfamily/Winged helix DNA-binding domain"/>
    <property type="match status" value="1"/>
</dbReference>
<dbReference type="SUPFAM" id="SSF46785">
    <property type="entry name" value="Winged helix' DNA-binding domain"/>
    <property type="match status" value="1"/>
</dbReference>
<keyword evidence="3" id="KW-0805">Transcription regulation</keyword>
<dbReference type="Proteomes" id="UP000288623">
    <property type="component" value="Unassembled WGS sequence"/>
</dbReference>
<dbReference type="OrthoDB" id="9806864at2"/>
<dbReference type="PRINTS" id="PR00598">
    <property type="entry name" value="HTHMARR"/>
</dbReference>
<keyword evidence="5" id="KW-0804">Transcription</keyword>
<comment type="caution">
    <text evidence="7">The sequence shown here is derived from an EMBL/GenBank/DDBJ whole genome shotgun (WGS) entry which is preliminary data.</text>
</comment>
<dbReference type="GO" id="GO:0005737">
    <property type="term" value="C:cytoplasm"/>
    <property type="evidence" value="ECO:0007669"/>
    <property type="project" value="UniProtKB-SubCell"/>
</dbReference>
<dbReference type="GO" id="GO:0003700">
    <property type="term" value="F:DNA-binding transcription factor activity"/>
    <property type="evidence" value="ECO:0007669"/>
    <property type="project" value="InterPro"/>
</dbReference>
<gene>
    <name evidence="7" type="ORF">QI30_04310</name>
</gene>
<evidence type="ECO:0000256" key="2">
    <source>
        <dbReference type="ARBA" id="ARBA00022490"/>
    </source>
</evidence>
<dbReference type="SMART" id="SM00347">
    <property type="entry name" value="HTH_MARR"/>
    <property type="match status" value="1"/>
</dbReference>
<keyword evidence="2" id="KW-0963">Cytoplasm</keyword>
<dbReference type="AlphaFoldDB" id="A0A433RWW8"/>
<dbReference type="FunFam" id="1.10.10.10:FF:000163">
    <property type="entry name" value="MarR family transcriptional regulator"/>
    <property type="match status" value="1"/>
</dbReference>
<dbReference type="PANTHER" id="PTHR33164:SF5">
    <property type="entry name" value="ORGANIC HYDROPEROXIDE RESISTANCE TRANSCRIPTIONAL REGULATOR"/>
    <property type="match status" value="1"/>
</dbReference>
<reference evidence="7 8" key="1">
    <citation type="submission" date="2014-11" db="EMBL/GenBank/DDBJ databases">
        <title>Genome sequence and analysis of novel Kurthia sp.</title>
        <authorList>
            <person name="Lawson J.N."/>
            <person name="Gonzalez J.E."/>
            <person name="Rinauldi L."/>
            <person name="Xuan Z."/>
            <person name="Firman A."/>
            <person name="Shaddox L."/>
            <person name="Trudeau A."/>
            <person name="Shah S."/>
            <person name="Reiman D."/>
        </authorList>
    </citation>
    <scope>NUCLEOTIDE SEQUENCE [LARGE SCALE GENOMIC DNA]</scope>
    <source>
        <strain evidence="7 8">3B1D</strain>
    </source>
</reference>
<accession>A0A433RWW8</accession>
<dbReference type="InterPro" id="IPR000835">
    <property type="entry name" value="HTH_MarR-typ"/>
</dbReference>
<evidence type="ECO:0000256" key="5">
    <source>
        <dbReference type="ARBA" id="ARBA00023163"/>
    </source>
</evidence>
<proteinExistence type="predicted"/>
<organism evidence="7 8">
    <name type="scientific">Candidatus Kurthia intestinigallinarum</name>
    <dbReference type="NCBI Taxonomy" id="1562256"/>
    <lineage>
        <taxon>Bacteria</taxon>
        <taxon>Bacillati</taxon>
        <taxon>Bacillota</taxon>
        <taxon>Bacilli</taxon>
        <taxon>Bacillales</taxon>
        <taxon>Caryophanaceae</taxon>
        <taxon>Kurthia</taxon>
    </lineage>
</organism>
<dbReference type="GO" id="GO:0006950">
    <property type="term" value="P:response to stress"/>
    <property type="evidence" value="ECO:0007669"/>
    <property type="project" value="TreeGrafter"/>
</dbReference>
<dbReference type="InterPro" id="IPR036388">
    <property type="entry name" value="WH-like_DNA-bd_sf"/>
</dbReference>
<evidence type="ECO:0000256" key="1">
    <source>
        <dbReference type="ARBA" id="ARBA00004496"/>
    </source>
</evidence>
<evidence type="ECO:0000256" key="4">
    <source>
        <dbReference type="ARBA" id="ARBA00023125"/>
    </source>
</evidence>
<dbReference type="EMBL" id="JTFC01000012">
    <property type="protein sequence ID" value="RUS57780.1"/>
    <property type="molecule type" value="Genomic_DNA"/>
</dbReference>
<keyword evidence="8" id="KW-1185">Reference proteome</keyword>
<name>A0A433RWW8_9BACL</name>
<evidence type="ECO:0000259" key="6">
    <source>
        <dbReference type="PROSITE" id="PS50995"/>
    </source>
</evidence>
<dbReference type="Pfam" id="PF22381">
    <property type="entry name" value="Staph_reg_Sar_Rot"/>
    <property type="match status" value="1"/>
</dbReference>
<dbReference type="PANTHER" id="PTHR33164">
    <property type="entry name" value="TRANSCRIPTIONAL REGULATOR, MARR FAMILY"/>
    <property type="match status" value="1"/>
</dbReference>
<dbReference type="RefSeq" id="WP_126989726.1">
    <property type="nucleotide sequence ID" value="NZ_JTFC01000012.1"/>
</dbReference>
<dbReference type="InterPro" id="IPR039422">
    <property type="entry name" value="MarR/SlyA-like"/>
</dbReference>
<evidence type="ECO:0000313" key="7">
    <source>
        <dbReference type="EMBL" id="RUS57780.1"/>
    </source>
</evidence>
<dbReference type="InterPro" id="IPR036390">
    <property type="entry name" value="WH_DNA-bd_sf"/>
</dbReference>
<evidence type="ECO:0000313" key="8">
    <source>
        <dbReference type="Proteomes" id="UP000288623"/>
    </source>
</evidence>